<evidence type="ECO:0000256" key="4">
    <source>
        <dbReference type="ARBA" id="ARBA00022846"/>
    </source>
</evidence>
<dbReference type="PRINTS" id="PR00449">
    <property type="entry name" value="RASTRNSFRMNG"/>
</dbReference>
<dbReference type="InterPro" id="IPR027417">
    <property type="entry name" value="P-loop_NTPase"/>
</dbReference>
<evidence type="ECO:0000256" key="7">
    <source>
        <dbReference type="ARBA" id="ARBA00023273"/>
    </source>
</evidence>
<keyword evidence="9" id="KW-1185">Reference proteome</keyword>
<keyword evidence="3" id="KW-0547">Nucleotide-binding</keyword>
<dbReference type="InterPro" id="IPR001806">
    <property type="entry name" value="Small_GTPase"/>
</dbReference>
<evidence type="ECO:0000256" key="2">
    <source>
        <dbReference type="ARBA" id="ARBA00006270"/>
    </source>
</evidence>
<dbReference type="GO" id="GO:0031514">
    <property type="term" value="C:motile cilium"/>
    <property type="evidence" value="ECO:0007669"/>
    <property type="project" value="UniProtKB-SubCell"/>
</dbReference>
<dbReference type="SMART" id="SM00174">
    <property type="entry name" value="RHO"/>
    <property type="match status" value="1"/>
</dbReference>
<proteinExistence type="inferred from homology"/>
<dbReference type="PROSITE" id="PS51419">
    <property type="entry name" value="RAB"/>
    <property type="match status" value="1"/>
</dbReference>
<evidence type="ECO:0000313" key="9">
    <source>
        <dbReference type="Proteomes" id="UP001054857"/>
    </source>
</evidence>
<accession>A0AAD3DX00</accession>
<keyword evidence="7" id="KW-0966">Cell projection</keyword>
<dbReference type="FunFam" id="3.40.50.300:FF:001684">
    <property type="entry name" value="Intraflagellar transport 27 homolog (Chlamydomonas)"/>
    <property type="match status" value="1"/>
</dbReference>
<dbReference type="PANTHER" id="PTHR47978">
    <property type="match status" value="1"/>
</dbReference>
<dbReference type="Gene3D" id="3.40.50.300">
    <property type="entry name" value="P-loop containing nucleotide triphosphate hydrolases"/>
    <property type="match status" value="1"/>
</dbReference>
<dbReference type="GO" id="GO:0030990">
    <property type="term" value="C:intraciliary transport particle"/>
    <property type="evidence" value="ECO:0007669"/>
    <property type="project" value="UniProtKB-ARBA"/>
</dbReference>
<comment type="caution">
    <text evidence="8">The sequence shown here is derived from an EMBL/GenBank/DDBJ whole genome shotgun (WGS) entry which is preliminary data.</text>
</comment>
<dbReference type="AlphaFoldDB" id="A0AAD3DX00"/>
<dbReference type="EMBL" id="BMAR01000022">
    <property type="protein sequence ID" value="GFR48252.1"/>
    <property type="molecule type" value="Genomic_DNA"/>
</dbReference>
<evidence type="ECO:0000313" key="8">
    <source>
        <dbReference type="EMBL" id="GFR48252.1"/>
    </source>
</evidence>
<keyword evidence="4" id="KW-0282">Flagellum</keyword>
<dbReference type="Pfam" id="PF00071">
    <property type="entry name" value="Ras"/>
    <property type="match status" value="1"/>
</dbReference>
<name>A0AAD3DX00_9CHLO</name>
<dbReference type="SUPFAM" id="SSF52540">
    <property type="entry name" value="P-loop containing nucleoside triphosphate hydrolases"/>
    <property type="match status" value="1"/>
</dbReference>
<organism evidence="8 9">
    <name type="scientific">Astrephomene gubernaculifera</name>
    <dbReference type="NCBI Taxonomy" id="47775"/>
    <lineage>
        <taxon>Eukaryota</taxon>
        <taxon>Viridiplantae</taxon>
        <taxon>Chlorophyta</taxon>
        <taxon>core chlorophytes</taxon>
        <taxon>Chlorophyceae</taxon>
        <taxon>CS clade</taxon>
        <taxon>Chlamydomonadales</taxon>
        <taxon>Astrephomenaceae</taxon>
        <taxon>Astrephomene</taxon>
    </lineage>
</organism>
<gene>
    <name evidence="8" type="ORF">Agub_g10117</name>
</gene>
<dbReference type="SMART" id="SM00175">
    <property type="entry name" value="RAB"/>
    <property type="match status" value="1"/>
</dbReference>
<dbReference type="InterPro" id="IPR005225">
    <property type="entry name" value="Small_GTP-bd"/>
</dbReference>
<dbReference type="SMART" id="SM00173">
    <property type="entry name" value="RAS"/>
    <property type="match status" value="1"/>
</dbReference>
<comment type="similarity">
    <text evidence="2">Belongs to the small GTPase superfamily. Rab family.</text>
</comment>
<protein>
    <submittedName>
        <fullName evidence="8">Uncharacterized protein</fullName>
    </submittedName>
</protein>
<dbReference type="NCBIfam" id="TIGR00231">
    <property type="entry name" value="small_GTP"/>
    <property type="match status" value="1"/>
</dbReference>
<evidence type="ECO:0000256" key="3">
    <source>
        <dbReference type="ARBA" id="ARBA00022741"/>
    </source>
</evidence>
<dbReference type="GO" id="GO:0003924">
    <property type="term" value="F:GTPase activity"/>
    <property type="evidence" value="ECO:0007669"/>
    <property type="project" value="InterPro"/>
</dbReference>
<reference evidence="8 9" key="1">
    <citation type="journal article" date="2021" name="Sci. Rep.">
        <title>Genome sequencing of the multicellular alga Astrephomene provides insights into convergent evolution of germ-soma differentiation.</title>
        <authorList>
            <person name="Yamashita S."/>
            <person name="Yamamoto K."/>
            <person name="Matsuzaki R."/>
            <person name="Suzuki S."/>
            <person name="Yamaguchi H."/>
            <person name="Hirooka S."/>
            <person name="Minakuchi Y."/>
            <person name="Miyagishima S."/>
            <person name="Kawachi M."/>
            <person name="Toyoda A."/>
            <person name="Nozaki H."/>
        </authorList>
    </citation>
    <scope>NUCLEOTIDE SEQUENCE [LARGE SCALE GENOMIC DNA]</scope>
    <source>
        <strain evidence="8 9">NIES-4017</strain>
    </source>
</reference>
<keyword evidence="5" id="KW-0969">Cilium</keyword>
<evidence type="ECO:0000256" key="5">
    <source>
        <dbReference type="ARBA" id="ARBA00023069"/>
    </source>
</evidence>
<dbReference type="GO" id="GO:0005525">
    <property type="term" value="F:GTP binding"/>
    <property type="evidence" value="ECO:0007669"/>
    <property type="project" value="UniProtKB-KW"/>
</dbReference>
<sequence length="203" mass="22602">MVKAVKPIDITATLRCKVAVVGEATVGKTSLISMFTSKGSKFPKAYTMTSGVDVTVAPVNIPDTTTLVELYLLDTAGNELYKDQISQYWNGVYYAILVFDVSSMESFEACKAWLELLKSARPDRERPLRAVMVANKVDLPPQRQQVRIDMAQEWATANGLDFFDVSSAPPGKDIEAPFVSIATTFYRNYEEKVTAFQDACRNY</sequence>
<dbReference type="Proteomes" id="UP001054857">
    <property type="component" value="Unassembled WGS sequence"/>
</dbReference>
<evidence type="ECO:0000256" key="1">
    <source>
        <dbReference type="ARBA" id="ARBA00004230"/>
    </source>
</evidence>
<comment type="subcellular location">
    <subcellularLocation>
        <location evidence="1">Cell projection</location>
        <location evidence="1">Cilium</location>
        <location evidence="1">Flagellum</location>
    </subcellularLocation>
</comment>
<evidence type="ECO:0000256" key="6">
    <source>
        <dbReference type="ARBA" id="ARBA00023134"/>
    </source>
</evidence>
<keyword evidence="6" id="KW-0342">GTP-binding</keyword>